<dbReference type="PROSITE" id="PS00028">
    <property type="entry name" value="ZINC_FINGER_C2H2_1"/>
    <property type="match status" value="2"/>
</dbReference>
<evidence type="ECO:0000259" key="3">
    <source>
        <dbReference type="PROSITE" id="PS50157"/>
    </source>
</evidence>
<name>A0A2J8PVD4_PANTR</name>
<dbReference type="SMART" id="SM00355">
    <property type="entry name" value="ZnF_C2H2"/>
    <property type="match status" value="3"/>
</dbReference>
<dbReference type="PANTHER" id="PTHR15507">
    <property type="entry name" value="ZINC FINGER PROTEIN RLF"/>
    <property type="match status" value="1"/>
</dbReference>
<dbReference type="InterPro" id="IPR052251">
    <property type="entry name" value="GH-ZnFinger_Regulators"/>
</dbReference>
<feature type="region of interest" description="Disordered" evidence="2">
    <location>
        <begin position="1"/>
        <end position="41"/>
    </location>
</feature>
<gene>
    <name evidence="4" type="ORF">CK820_G0000804</name>
</gene>
<dbReference type="EMBL" id="NBAG03000210">
    <property type="protein sequence ID" value="PNI87982.1"/>
    <property type="molecule type" value="Genomic_DNA"/>
</dbReference>
<evidence type="ECO:0000256" key="2">
    <source>
        <dbReference type="SAM" id="MobiDB-lite"/>
    </source>
</evidence>
<feature type="non-terminal residue" evidence="4">
    <location>
        <position position="1"/>
    </location>
</feature>
<feature type="domain" description="C2H2-type" evidence="3">
    <location>
        <begin position="90"/>
        <end position="120"/>
    </location>
</feature>
<feature type="non-terminal residue" evidence="4">
    <location>
        <position position="256"/>
    </location>
</feature>
<organism evidence="4 5">
    <name type="scientific">Pan troglodytes</name>
    <name type="common">Chimpanzee</name>
    <dbReference type="NCBI Taxonomy" id="9598"/>
    <lineage>
        <taxon>Eukaryota</taxon>
        <taxon>Metazoa</taxon>
        <taxon>Chordata</taxon>
        <taxon>Craniata</taxon>
        <taxon>Vertebrata</taxon>
        <taxon>Euteleostomi</taxon>
        <taxon>Mammalia</taxon>
        <taxon>Eutheria</taxon>
        <taxon>Euarchontoglires</taxon>
        <taxon>Primates</taxon>
        <taxon>Haplorrhini</taxon>
        <taxon>Catarrhini</taxon>
        <taxon>Hominidae</taxon>
        <taxon>Pan</taxon>
    </lineage>
</organism>
<evidence type="ECO:0000313" key="5">
    <source>
        <dbReference type="Proteomes" id="UP000236370"/>
    </source>
</evidence>
<feature type="compositionally biased region" description="Basic residues" evidence="2">
    <location>
        <begin position="230"/>
        <end position="240"/>
    </location>
</feature>
<dbReference type="Proteomes" id="UP000236370">
    <property type="component" value="Unassembled WGS sequence"/>
</dbReference>
<comment type="caution">
    <text evidence="4">The sequence shown here is derived from an EMBL/GenBank/DDBJ whole genome shotgun (WGS) entry which is preliminary data.</text>
</comment>
<dbReference type="GO" id="GO:0008270">
    <property type="term" value="F:zinc ion binding"/>
    <property type="evidence" value="ECO:0007669"/>
    <property type="project" value="UniProtKB-KW"/>
</dbReference>
<dbReference type="AlphaFoldDB" id="A0A2J8PVD4"/>
<dbReference type="InterPro" id="IPR013087">
    <property type="entry name" value="Znf_C2H2_type"/>
</dbReference>
<feature type="region of interest" description="Disordered" evidence="2">
    <location>
        <begin position="202"/>
        <end position="256"/>
    </location>
</feature>
<dbReference type="Pfam" id="PF00096">
    <property type="entry name" value="zf-C2H2"/>
    <property type="match status" value="1"/>
</dbReference>
<protein>
    <submittedName>
        <fullName evidence="4">ZNF292 isoform 3</fullName>
    </submittedName>
</protein>
<keyword evidence="1" id="KW-0863">Zinc-finger</keyword>
<dbReference type="InterPro" id="IPR058902">
    <property type="entry name" value="zf_C2H2_ZNF292/Rlf"/>
</dbReference>
<sequence>VELRRRRLRRGAAAPGRAAPGAGATAAGEPGTGRGSGHRLLSAAVPDTPRICREMENFRRSLTFIGEVEEESEAGKESEETETKQTLKEFRCQVSDCSRIFQAITGLIQHYMKLHEMTPEEIESMTASVDVGKFPCDQLECKSSFTTYLNYVVHLEADHGIGLRASKTEEDGVYKCDCEGCDRIYATRSNLLRHIFNKHNDKHKAHLIRPRRLTPGQENMSSKANQEKSKSKHRGTKHSRCGKEGIKMPKTKRKKK</sequence>
<keyword evidence="1" id="KW-0862">Zinc</keyword>
<reference evidence="4 5" key="1">
    <citation type="submission" date="2017-12" db="EMBL/GenBank/DDBJ databases">
        <title>High-resolution comparative analysis of great ape genomes.</title>
        <authorList>
            <person name="Pollen A."/>
            <person name="Hastie A."/>
            <person name="Hormozdiari F."/>
            <person name="Dougherty M."/>
            <person name="Liu R."/>
            <person name="Chaisson M."/>
            <person name="Hoppe E."/>
            <person name="Hill C."/>
            <person name="Pang A."/>
            <person name="Hillier L."/>
            <person name="Baker C."/>
            <person name="Armstrong J."/>
            <person name="Shendure J."/>
            <person name="Paten B."/>
            <person name="Wilson R."/>
            <person name="Chao H."/>
            <person name="Schneider V."/>
            <person name="Ventura M."/>
            <person name="Kronenberg Z."/>
            <person name="Murali S."/>
            <person name="Gordon D."/>
            <person name="Cantsilieris S."/>
            <person name="Munson K."/>
            <person name="Nelson B."/>
            <person name="Raja A."/>
            <person name="Underwood J."/>
            <person name="Diekhans M."/>
            <person name="Fiddes I."/>
            <person name="Haussler D."/>
            <person name="Eichler E."/>
        </authorList>
    </citation>
    <scope>NUCLEOTIDE SEQUENCE [LARGE SCALE GENOMIC DNA]</scope>
    <source>
        <strain evidence="4">Yerkes chimp pedigree #C0471</strain>
    </source>
</reference>
<dbReference type="InterPro" id="IPR036236">
    <property type="entry name" value="Znf_C2H2_sf"/>
</dbReference>
<keyword evidence="1" id="KW-0479">Metal-binding</keyword>
<dbReference type="Pfam" id="PF26218">
    <property type="entry name" value="zf_C2H2_ZNF292"/>
    <property type="match status" value="1"/>
</dbReference>
<dbReference type="PROSITE" id="PS50157">
    <property type="entry name" value="ZINC_FINGER_C2H2_2"/>
    <property type="match status" value="2"/>
</dbReference>
<feature type="compositionally biased region" description="Basic residues" evidence="2">
    <location>
        <begin position="1"/>
        <end position="10"/>
    </location>
</feature>
<evidence type="ECO:0000256" key="1">
    <source>
        <dbReference type="PROSITE-ProRule" id="PRU00042"/>
    </source>
</evidence>
<feature type="compositionally biased region" description="Basic residues" evidence="2">
    <location>
        <begin position="202"/>
        <end position="212"/>
    </location>
</feature>
<feature type="domain" description="C2H2-type" evidence="3">
    <location>
        <begin position="174"/>
        <end position="204"/>
    </location>
</feature>
<dbReference type="GO" id="GO:0003677">
    <property type="term" value="F:DNA binding"/>
    <property type="evidence" value="ECO:0007669"/>
    <property type="project" value="UniProtKB-KW"/>
</dbReference>
<evidence type="ECO:0000313" key="4">
    <source>
        <dbReference type="EMBL" id="PNI87982.1"/>
    </source>
</evidence>
<proteinExistence type="predicted"/>
<dbReference type="SUPFAM" id="SSF57667">
    <property type="entry name" value="beta-beta-alpha zinc fingers"/>
    <property type="match status" value="2"/>
</dbReference>
<dbReference type="Gene3D" id="3.30.160.60">
    <property type="entry name" value="Classic Zinc Finger"/>
    <property type="match status" value="2"/>
</dbReference>
<feature type="compositionally biased region" description="Low complexity" evidence="2">
    <location>
        <begin position="11"/>
        <end position="29"/>
    </location>
</feature>
<accession>A0A2J8PVD4</accession>
<dbReference type="GO" id="GO:0005634">
    <property type="term" value="C:nucleus"/>
    <property type="evidence" value="ECO:0007669"/>
    <property type="project" value="UniProtKB-SubCell"/>
</dbReference>
<dbReference type="PANTHER" id="PTHR15507:SF14">
    <property type="entry name" value="ZINC FINGER PROTEIN 292"/>
    <property type="match status" value="1"/>
</dbReference>